<dbReference type="SMART" id="SM00409">
    <property type="entry name" value="IG"/>
    <property type="match status" value="43"/>
</dbReference>
<dbReference type="SUPFAM" id="SSF49265">
    <property type="entry name" value="Fibronectin type III"/>
    <property type="match status" value="6"/>
</dbReference>
<feature type="domain" description="Ig-like" evidence="9">
    <location>
        <begin position="2790"/>
        <end position="2875"/>
    </location>
</feature>
<proteinExistence type="inferred from homology"/>
<feature type="domain" description="Ig-like" evidence="9">
    <location>
        <begin position="2698"/>
        <end position="2785"/>
    </location>
</feature>
<evidence type="ECO:0000256" key="4">
    <source>
        <dbReference type="ARBA" id="ARBA00022490"/>
    </source>
</evidence>
<dbReference type="InterPro" id="IPR036179">
    <property type="entry name" value="Ig-like_dom_sf"/>
</dbReference>
<dbReference type="PANTHER" id="PTHR13817:SF151">
    <property type="entry name" value="TITIN"/>
    <property type="match status" value="1"/>
</dbReference>
<dbReference type="SUPFAM" id="SSF48726">
    <property type="entry name" value="Immunoglobulin"/>
    <property type="match status" value="43"/>
</dbReference>
<feature type="domain" description="Ig-like" evidence="9">
    <location>
        <begin position="793"/>
        <end position="884"/>
    </location>
</feature>
<feature type="domain" description="Ig-like" evidence="9">
    <location>
        <begin position="3495"/>
        <end position="3596"/>
    </location>
</feature>
<evidence type="ECO:0000256" key="2">
    <source>
        <dbReference type="ARBA" id="ARBA00004496"/>
    </source>
</evidence>
<dbReference type="FunFam" id="2.60.40.10:FF:000344">
    <property type="entry name" value="Muscle M-line assembly protein unc-89"/>
    <property type="match status" value="1"/>
</dbReference>
<feature type="domain" description="Ig-like" evidence="9">
    <location>
        <begin position="1645"/>
        <end position="1734"/>
    </location>
</feature>
<keyword evidence="5" id="KW-0677">Repeat</keyword>
<keyword evidence="4" id="KW-0963">Cytoplasm</keyword>
<feature type="domain" description="Ig-like" evidence="9">
    <location>
        <begin position="1265"/>
        <end position="1359"/>
    </location>
</feature>
<dbReference type="EMBL" id="CAJNOR010002985">
    <property type="protein sequence ID" value="CAF1364522.1"/>
    <property type="molecule type" value="Genomic_DNA"/>
</dbReference>
<dbReference type="SMART" id="SM00060">
    <property type="entry name" value="FN3"/>
    <property type="match status" value="8"/>
</dbReference>
<evidence type="ECO:0000259" key="10">
    <source>
        <dbReference type="PROSITE" id="PS50853"/>
    </source>
</evidence>
<dbReference type="InterPro" id="IPR013098">
    <property type="entry name" value="Ig_I-set"/>
</dbReference>
<feature type="domain" description="Ig-like" evidence="9">
    <location>
        <begin position="318"/>
        <end position="408"/>
    </location>
</feature>
<feature type="domain" description="Ig-like" evidence="9">
    <location>
        <begin position="1074"/>
        <end position="1163"/>
    </location>
</feature>
<feature type="domain" description="Ig-like" evidence="9">
    <location>
        <begin position="3307"/>
        <end position="3399"/>
    </location>
</feature>
<dbReference type="PROSITE" id="PS50835">
    <property type="entry name" value="IG_LIKE"/>
    <property type="match status" value="35"/>
</dbReference>
<comment type="subcellular location">
    <subcellularLocation>
        <location evidence="2">Cytoplasm</location>
    </subcellularLocation>
    <subcellularLocation>
        <location evidence="1">Nucleus</location>
    </subcellularLocation>
</comment>
<feature type="domain" description="Fibronectin type-III" evidence="10">
    <location>
        <begin position="4960"/>
        <end position="5038"/>
    </location>
</feature>
<keyword evidence="12" id="KW-1185">Reference proteome</keyword>
<accession>A0A815IDG6</accession>
<keyword evidence="8" id="KW-0393">Immunoglobulin domain</keyword>
<feature type="domain" description="Fibronectin type-III" evidence="10">
    <location>
        <begin position="4758"/>
        <end position="4853"/>
    </location>
</feature>
<evidence type="ECO:0000313" key="11">
    <source>
        <dbReference type="EMBL" id="CAF1364522.1"/>
    </source>
</evidence>
<feature type="domain" description="Ig-like" evidence="9">
    <location>
        <begin position="1364"/>
        <end position="1455"/>
    </location>
</feature>
<dbReference type="FunFam" id="2.60.40.10:FF:000056">
    <property type="entry name" value="twitchin isoform X4"/>
    <property type="match status" value="4"/>
</dbReference>
<dbReference type="FunFam" id="2.60.40.10:FF:000107">
    <property type="entry name" value="Myosin, light chain kinase a"/>
    <property type="match status" value="7"/>
</dbReference>
<dbReference type="CDD" id="cd00096">
    <property type="entry name" value="Ig"/>
    <property type="match status" value="8"/>
</dbReference>
<evidence type="ECO:0000256" key="3">
    <source>
        <dbReference type="ARBA" id="ARBA00006692"/>
    </source>
</evidence>
<gene>
    <name evidence="11" type="ORF">XAT740_LOCUS32199</name>
</gene>
<protein>
    <submittedName>
        <fullName evidence="11">Uncharacterized protein</fullName>
    </submittedName>
</protein>
<feature type="non-terminal residue" evidence="11">
    <location>
        <position position="5038"/>
    </location>
</feature>
<feature type="domain" description="Ig-like" evidence="9">
    <location>
        <begin position="123"/>
        <end position="217"/>
    </location>
</feature>
<dbReference type="SMART" id="SM00408">
    <property type="entry name" value="IGc2"/>
    <property type="match status" value="38"/>
</dbReference>
<feature type="domain" description="Fibronectin type-III" evidence="10">
    <location>
        <begin position="4266"/>
        <end position="4361"/>
    </location>
</feature>
<feature type="domain" description="Ig-like" evidence="9">
    <location>
        <begin position="222"/>
        <end position="313"/>
    </location>
</feature>
<feature type="domain" description="Ig-like" evidence="9">
    <location>
        <begin position="3208"/>
        <end position="3302"/>
    </location>
</feature>
<dbReference type="Gene3D" id="2.60.40.10">
    <property type="entry name" value="Immunoglobulins"/>
    <property type="match status" value="52"/>
</dbReference>
<dbReference type="Pfam" id="PF13927">
    <property type="entry name" value="Ig_3"/>
    <property type="match status" value="2"/>
</dbReference>
<evidence type="ECO:0000256" key="7">
    <source>
        <dbReference type="ARBA" id="ARBA00023242"/>
    </source>
</evidence>
<dbReference type="FunFam" id="2.60.40.10:FF:000032">
    <property type="entry name" value="palladin isoform X1"/>
    <property type="match status" value="3"/>
</dbReference>
<feature type="domain" description="Ig-like" evidence="9">
    <location>
        <begin position="2120"/>
        <end position="2213"/>
    </location>
</feature>
<dbReference type="InterPro" id="IPR007110">
    <property type="entry name" value="Ig-like_dom"/>
</dbReference>
<feature type="domain" description="Fibronectin type-III" evidence="10">
    <location>
        <begin position="4367"/>
        <end position="4460"/>
    </location>
</feature>
<comment type="caution">
    <text evidence="11">The sequence shown here is derived from an EMBL/GenBank/DDBJ whole genome shotgun (WGS) entry which is preliminary data.</text>
</comment>
<feature type="domain" description="Ig-like" evidence="9">
    <location>
        <begin position="2409"/>
        <end position="2502"/>
    </location>
</feature>
<dbReference type="InterPro" id="IPR003961">
    <property type="entry name" value="FN3_dom"/>
</dbReference>
<sequence length="5038" mass="558144">GVYRVHVDNGIDQTDQTAKLHVGVKPKVEAAKPANDQSCVIGQDTQISWKFSGIEKPQVTWLFNGQPLEANDRLQISESDDGTSTLSIKSAELTDKGVYAAKATNAVGEAEAKTTLNIAGIKPVIANDLEGALQATKGESMTFKLTVTGTPRPDVVWSRGNDDLVPSDRIQVTAPTAEGDDTYTLTILNVQPDDQGDYSAKISNVGGSLKSKKCKVTVTKSPVFVTKPNAQEVKQGETAVFETKIDGYPTPKVTWLLNGKPLTPKDGAQVELNAATGDAKLSIPKVDLQQHAGVVTCKLENPHGSQEETARLDILAAPLIAGQLPKREETVSGKDVTLRVVVRGAPRPEATWYFNDTPVPAENATYDEEKSEYQLLIKEATVAAHEGTYRVVLKNDLGETESTPCVLTVLEPVKVTKIAPVAESIDLKVGEPFELSFDVDGKEAPKVQLTKDGKEVKWTSVDGLRHVYSVGEVKPEHQGVYKLTAKNKTSAEESVVTLNVTAPLNITQSLSDTNVLLGQNGTLQITCDAFPAPKITWFFNDTELKNSSKHKIEVKQNVFSLTVNKADHPDVGVYRVHVDNGIDQTDQTAKLHVGVKPKVEAAKPANDQSCVIGQDTQISWKFSGIEKPQVTWLFSGQPLEANERLQISESEDGTSTLSIKSAELTDKGVYTAKATNAVGEAEAKTTLNIAGIKPVIVNDLEGALQATKGESMTIKLTVSGTPRPDVVWSRGNDDLVPSDRIQVTAPTAEGDDTYTLTILNVQPEDQGDYSAKISNVGGSLKSKKCKVTVMKSPVFVTKPNAQEVKQGETAVFETKIDGYPTPKVTWLLNGKPLTPKDGAQVELNAATGDAKLSIPKVDLQQHAGIVTCKLENPHGSQEETARLDILAAPLITSQLPKQEETVSGKDVTLRVVVRGAPRPEATWYFNDTPVSAENGTYDEEKSEYQLLIKEATVAAHEGTYRVVLKNDLGETESTPCVLIVLEPVKVTKIAPVAESVDLKVGEPFELSFDVDGKEAPKVQLTKDGKEVKWTSVEGLRHVYSVGEVKPEHQGVYKLTAKNKTSAEESTVTLNVTAPLNISQPLTDINVLLGQPGVLSLTCDAFPVPKITWFFNDSELKNSTKHKIEVKQNVFSLTVNKADHPDVGVYRAHVDNGIDQTDQTAKLNVGVKPKVEAAKPANDQSCVIGQDTQISWKFSGIEKPQVTWLFNGQPLEANERLQISESEDGTSTLSIKSAQLTDKGVYTAKATNAVGEAEAKTTLNIAGIKPVIVNDLEGALQATKGESMTIKLTVTGTPRPDVVWCRGNDDLVPSDRIQVTAPTAEGDDTYTLTILNVQPEDQGDYSAKISNVGGSLKSKKCKVTVMKSPVFVSKPNAQEVKQGETAVFETKIDGYPTPKVTWLLNGKPLTPKDGAQVELNAATGDAKLSIPKVDLQQHAGVVTCKLENAHGSQEETARLDILAAPLITSQLPKQEETVSGKDVTLRVVVRGAPRPEATWYFNDAPIPAENGTYDEEKSEYQLTIKEATVAAHEGTYRVVLKNDLGETESTPCVLTVLEPVKVTKIAPAAESVDLKVGEPFELSFDIDGKEAPKVQLTKDGKEVKWTSVEGLRHVYSVGEVKPEHQGVYKLTAKNKTSSEEGMVTLNVTAPLNISQPLTDINVLMGQSGTLTFVCDAFPAPKVTWLFNENELKNSAKHKIEAKQNVFSLTVNKCENNDIGVYRAQIDNGIDKGEQSAKLNVGIKPSVVGKPTDVQVQIGQAARLQVQFAGQPLPEITWSRADGQPLGENVKIANDESGLAVLVFDTTALTDKCGYIAKATNIVGSVEQKLNLDVKEIKPTIIRDLEAAVNATKGQPMTLTIEATGNPKPTVRFFRGVEELVAAEGQIELKELEDGQTYTATILSMQPNHQGEYTATVQNTGGSAKSKKCKVTVTKAPTFARTPQDLTVPEKSEATFECEVDAYPNAKVTWLRDGKALTVKEGVEMQAQADKGLYTLRIPQADTAKHMGTIVCRAENAIGNIEHPVTLNITTAPTLKAQLKDTEVLRGQDATFAVDVQGFPVPEITWTRGTDKVIEANDKYTWSDDQHRQLIIHNIQVDDEDEYSVRIVNEFGEVTSKAKLACLIAPSISPSAIDDVILQRGDESEHQFEIEGRPEVDITWLKNGKELKLTENPNYLFTSDKEANKVSFKIVKADGDDQARFTLQIKNKAGKAEMNMNVIVKASLQFIKNLADVATVVGQPVTFSCECFGLPKPTAITWYFNDVEVKGSAKYKMEAKHPLITLTLNKTDLIDIGKYRVVVTNGEQTIESEANLLVQTKPKLEGKPQDAQPIIEEPARIQCKFSGSQPFTVTWLKNGEPLVLPNENIEVISEADTGVQALAFKRVEIEDKASYTVQVANKVGQAEGKMNLTPKEIKPTIITDLEGKTVQKGEPCELTIVAEGKPQPQCKWTFNNQDLTLIPGEIESVVDENDKRIYHLRLASTQPKHIGEYSCTLVNGGGSVKSKKVKITCEKSPQFASEVGKTVKAIQGDDTQIECPIDAYPIPKFAWSRASDNKALNDKDGNYSTAFDTDKNAAILLIKKVNKVEHENEYICQATNEFGLADMRTKLVVLIRPYFIEQLKDTQCHEFTEQYAIEYQAEGFPEPAIQWTRNSEVIPVTSKEFRIEKNRLVILETKLEHTGTYAVKLTNEVGEIESSMQLTITERPIEVGKHLVDTNGVEKDTATFECVFTKPIERVKWLKNGQELPDEARFLRKGEPNQRYFQLEIHTLTMDDTAEYSCVYDEATSSKAKLTVGELPVDFEKPLSNQSLTEYDTLTLECTVTKPNKQVKWFFDSQEIHPDDRCRLESDEKVHRLIISNMSPNDEGNYDVITESDRKSSAFVSVKEIPVEFVRPLKDVEIQERSSELILECELNKSVHVEWYRFSTELTSFTDEQRIILEHNDLVHRLIIKNIQMDDNGTYTCRYPSHSVDSSCKVHVTELPLAFVQGLNEEYVITENDDLLLTIELNKMNFLKHEWLKDGVAIENNDRIKASVQGEKYLLKLTDGKLEDQENCQVTWLKDNEEIKVGEDEAIRFVATNDGRVYRLEVKESKMIDAGIYTIKVEDKEQSCQVVVTEAPIDIVIPLSDKTCVEGQAEFSEFYVELNKPNISLIWKCDDEPIDFTDTKYSKLNEKTKYTLVIRTIELSDEKVYSCQVSGGTTSRVKSSAQLTVEELPPEFVLTTTPLQDRECFEEEDVEFECELSKSKWKKTGQTIICKWFRNGDRELRSTAKYSIQREGPMQKLIIHNAQFEDDGEYSCVIMDKTIGAKLTVKEIPVTFTQLLEDIQTIERETVTFQCEISKTHSTRTQTEIPIHWYRDGVKLVGGGRFELSKASGGKRQVLKIINASLTDSGEYACTAGSEQIRTVANLTIGDLKVEFPQTLQDRTILEDQTLILECTVNRTDKPIAWFFNDQQIQSGTKYDISREKNKLRLVIKNVTIDNEGQYTCRVADVKTQCKVTVDEEKVRFVERLTDVGTKEGENAKFQCSVSKLTYVKAKRDVDFKWLHNGKAIEESEDKKYVMELDKSNKVLKLTINDVRDEDVGIITCQADDVNTIGRLNVEEIPIYFVRKPEDQVLTELPNICVFECELNRAGIPVKWMHNKKELDFHKDKIEFHNTDTIYRLKLLQVDVEDQGEYVCVARDKKAQAFLKLQVPPKIETFQTNSKLIKHDQPLVIDVFYNGWPEPSAEWNRTNNKMKSKLVKHGHLQMTIDAMHRIDSGVYEVTLKNEYGQDQRNGTIEVLDKPSKPKNLIVKLSDVGECELTWEEPEDDGGSPLTGYCIEKCEERRAASWDEVCVMSFEEKRTTVNRLIDGAKYRFRVSAENKYGRSEPCEYPEVVLIKSPFDPPSAPEAPLIDEIFATTCRVQWSPPTSDGGTPLTGYIVERHIQGASRWSKVTKLPINPDTTSVIAEDLVEGSEYEFRVIACNKVAQSEPSAPSRTIIAKNPFDKPGAPLDLTIEAVANDWIELSWQPPISDGGSPITGYVVEKRTPANYKWITATEPFEGTKTKVRSLHTGQKYEFRVRAQNLAGLGEPSNSTKETEIREPVVGEKPRFIQELESVTVVSGKPVTLTARVKGDPMPEFKWSKNDRPIVQDDHVTLNVTGDTVKLVIAEAAPTDAGTYELIAENPLGSIECSARLTVNSPPVIVKSTPSPISVAAGQVLYISCEVTGYPRPTMIWEPDNNRARTEQSDTFVALSVSKVRANEGGNYKLILKNVAGTAEASFEVKIQNVPQPVRNLKIDNIHADSAHVTWEEPADDGGLPITSYFVEYRDTRRSQYVRSERLTAQTLEYELTRLTKGSKYSVRVLAENKLGQSEPTEITEPFVAKNPFDVPSAPRDLKVTGVTRSACQLQWLPPNSDGGSPIQGYIVERQTETRWVRALPTVVEGTTAQLVDLIEGTIYDFRVAAVNEEGQGPYSRPSESVTIKDPYDVPTQPGPIDIHDLTDTSCTLTWKPPIRDNGSPIIEYILEQRFKADPSFTRVETERPITECFHKLSDLLTNGEYEFRVAARNQAGVSAYSQTDRAVHIRAPRQGIAPRIEKLLNQTVTGGSQGRVEATITGSPEPEVIWYRGGRKLPLTTGRYTSSLADGVLVLYIKEVQENDAGQYTLELQNEYGSDSKQLQLTVLAAPKIEFDSKYRKQIIVGLNSSIRIPFTFTGSPKPELSISRTDESKENRSTLDLFESSGTFLLRQTVRQDTGLYRLQATNECGTTTARLDILVQTVPSPPGGPLQVTASGKDYVSLAWHTCSDDGGSDIVSYIVEKRELNKSLWTKVASTRPTNPTYTCTGLLDQTSYEFRVFAENDIGISEPLELEHAVTAKLPYERPGPPIGPVKIDGITQTGCTLTWSPATEDGGTKITGYVIEGKDVNRQAWTQLDTISGGETTVDLRQLKEDTTYIFRIMSKNIVGLSQPLDSESVTLKRPKTVPHAPVPFFVNDIDIDSCTLEWEIPKFTGGENVELKKFIIEQRIGDKETTPWKAVAEPDAYVTSASIGHLKEEKEYYFRIKA</sequence>
<dbReference type="FunFam" id="2.60.40.10:FF:000127">
    <property type="entry name" value="titin isoform X1"/>
    <property type="match status" value="2"/>
</dbReference>
<name>A0A815IDG6_ADIRI</name>
<evidence type="ECO:0000259" key="9">
    <source>
        <dbReference type="PROSITE" id="PS50835"/>
    </source>
</evidence>
<dbReference type="Proteomes" id="UP000663828">
    <property type="component" value="Unassembled WGS sequence"/>
</dbReference>
<feature type="domain" description="Fibronectin type-III" evidence="10">
    <location>
        <begin position="4860"/>
        <end position="4954"/>
    </location>
</feature>
<keyword evidence="6" id="KW-1015">Disulfide bond</keyword>
<feature type="domain" description="Ig-like" evidence="9">
    <location>
        <begin position="3617"/>
        <end position="3682"/>
    </location>
</feature>
<evidence type="ECO:0000256" key="8">
    <source>
        <dbReference type="ARBA" id="ARBA00023319"/>
    </source>
</evidence>
<feature type="domain" description="Ig-like" evidence="9">
    <location>
        <begin position="889"/>
        <end position="978"/>
    </location>
</feature>
<dbReference type="InterPro" id="IPR003598">
    <property type="entry name" value="Ig_sub2"/>
</dbReference>
<feature type="domain" description="Ig-like" evidence="9">
    <location>
        <begin position="1931"/>
        <end position="2022"/>
    </location>
</feature>
<reference evidence="11" key="1">
    <citation type="submission" date="2021-02" db="EMBL/GenBank/DDBJ databases">
        <authorList>
            <person name="Nowell W R."/>
        </authorList>
    </citation>
    <scope>NUCLEOTIDE SEQUENCE</scope>
</reference>
<feature type="domain" description="Ig-like" evidence="9">
    <location>
        <begin position="3110"/>
        <end position="3202"/>
    </location>
</feature>
<organism evidence="11 12">
    <name type="scientific">Adineta ricciae</name>
    <name type="common">Rotifer</name>
    <dbReference type="NCBI Taxonomy" id="249248"/>
    <lineage>
        <taxon>Eukaryota</taxon>
        <taxon>Metazoa</taxon>
        <taxon>Spiralia</taxon>
        <taxon>Gnathifera</taxon>
        <taxon>Rotifera</taxon>
        <taxon>Eurotatoria</taxon>
        <taxon>Bdelloidea</taxon>
        <taxon>Adinetida</taxon>
        <taxon>Adinetidae</taxon>
        <taxon>Adineta</taxon>
    </lineage>
</organism>
<dbReference type="FunFam" id="2.60.40.10:FF:000345">
    <property type="entry name" value="Muscle M-line assembly protein unc-89"/>
    <property type="match status" value="1"/>
</dbReference>
<dbReference type="PROSITE" id="PS50853">
    <property type="entry name" value="FN3"/>
    <property type="match status" value="9"/>
</dbReference>
<evidence type="ECO:0000256" key="6">
    <source>
        <dbReference type="ARBA" id="ARBA00023157"/>
    </source>
</evidence>
<evidence type="ECO:0000256" key="1">
    <source>
        <dbReference type="ARBA" id="ARBA00004123"/>
    </source>
</evidence>
<feature type="domain" description="Ig-like" evidence="9">
    <location>
        <begin position="3411"/>
        <end position="3491"/>
    </location>
</feature>
<dbReference type="CDD" id="cd00063">
    <property type="entry name" value="FN3"/>
    <property type="match status" value="9"/>
</dbReference>
<feature type="domain" description="Ig-like" evidence="9">
    <location>
        <begin position="26"/>
        <end position="117"/>
    </location>
</feature>
<dbReference type="PANTHER" id="PTHR13817">
    <property type="entry name" value="TITIN"/>
    <property type="match status" value="1"/>
</dbReference>
<feature type="domain" description="Ig-like" evidence="9">
    <location>
        <begin position="503"/>
        <end position="592"/>
    </location>
</feature>
<evidence type="ECO:0000313" key="12">
    <source>
        <dbReference type="Proteomes" id="UP000663828"/>
    </source>
</evidence>
<feature type="domain" description="Fibronectin type-III" evidence="10">
    <location>
        <begin position="3880"/>
        <end position="3977"/>
    </location>
</feature>
<dbReference type="InterPro" id="IPR013783">
    <property type="entry name" value="Ig-like_fold"/>
</dbReference>
<feature type="domain" description="Ig-like" evidence="9">
    <location>
        <begin position="2507"/>
        <end position="2602"/>
    </location>
</feature>
<feature type="domain" description="Ig-like" evidence="9">
    <location>
        <begin position="4083"/>
        <end position="4171"/>
    </location>
</feature>
<dbReference type="PRINTS" id="PR00014">
    <property type="entry name" value="FNTYPEIII"/>
</dbReference>
<feature type="domain" description="Fibronectin type-III" evidence="10">
    <location>
        <begin position="3778"/>
        <end position="3874"/>
    </location>
</feature>
<feature type="domain" description="Ig-like" evidence="9">
    <location>
        <begin position="4568"/>
        <end position="4656"/>
    </location>
</feature>
<comment type="similarity">
    <text evidence="3">Belongs to the protein kinase superfamily. CAMK Ser/Thr protein kinase family.</text>
</comment>
<evidence type="ECO:0000256" key="5">
    <source>
        <dbReference type="ARBA" id="ARBA00022737"/>
    </source>
</evidence>
<dbReference type="GO" id="GO:0005634">
    <property type="term" value="C:nucleus"/>
    <property type="evidence" value="ECO:0007669"/>
    <property type="project" value="UniProtKB-SubCell"/>
</dbReference>
<dbReference type="Pfam" id="PF00041">
    <property type="entry name" value="fn3"/>
    <property type="match status" value="8"/>
</dbReference>
<dbReference type="FunFam" id="2.60.40.10:FF:000050">
    <property type="entry name" value="Titin isoform B"/>
    <property type="match status" value="2"/>
</dbReference>
<feature type="domain" description="Fibronectin type-III" evidence="10">
    <location>
        <begin position="3983"/>
        <end position="4077"/>
    </location>
</feature>
<feature type="domain" description="Ig-like" evidence="9">
    <location>
        <begin position="4175"/>
        <end position="4261"/>
    </location>
</feature>
<feature type="domain" description="Ig-like" evidence="9">
    <location>
        <begin position="1833"/>
        <end position="1926"/>
    </location>
</feature>
<feature type="domain" description="Ig-like" evidence="9">
    <location>
        <begin position="1460"/>
        <end position="1550"/>
    </location>
</feature>
<dbReference type="GO" id="GO:0031672">
    <property type="term" value="C:A band"/>
    <property type="evidence" value="ECO:0007669"/>
    <property type="project" value="UniProtKB-ARBA"/>
</dbReference>
<feature type="domain" description="Ig-like" evidence="9">
    <location>
        <begin position="1168"/>
        <end position="1259"/>
    </location>
</feature>
<dbReference type="InterPro" id="IPR003599">
    <property type="entry name" value="Ig_sub"/>
</dbReference>
<feature type="non-terminal residue" evidence="11">
    <location>
        <position position="1"/>
    </location>
</feature>
<dbReference type="Pfam" id="PF07679">
    <property type="entry name" value="I-set"/>
    <property type="match status" value="40"/>
</dbReference>
<feature type="domain" description="Ig-like" evidence="9">
    <location>
        <begin position="597"/>
        <end position="688"/>
    </location>
</feature>
<feature type="domain" description="Ig-like" evidence="9">
    <location>
        <begin position="2880"/>
        <end position="2971"/>
    </location>
</feature>
<feature type="domain" description="Ig-like" evidence="9">
    <location>
        <begin position="2027"/>
        <end position="2115"/>
    </location>
</feature>
<dbReference type="InterPro" id="IPR050964">
    <property type="entry name" value="Striated_Muscle_Regulatory"/>
</dbReference>
<dbReference type="InterPro" id="IPR036116">
    <property type="entry name" value="FN3_sf"/>
</dbReference>
<keyword evidence="7" id="KW-0539">Nucleus</keyword>
<feature type="domain" description="Ig-like" evidence="9">
    <location>
        <begin position="2312"/>
        <end position="2403"/>
    </location>
</feature>
<feature type="domain" description="Fibronectin type-III" evidence="10">
    <location>
        <begin position="4466"/>
        <end position="4562"/>
    </location>
</feature>
<feature type="domain" description="Ig-like" evidence="9">
    <location>
        <begin position="2232"/>
        <end position="2307"/>
    </location>
</feature>
<feature type="domain" description="Ig-like" evidence="9">
    <location>
        <begin position="694"/>
        <end position="788"/>
    </location>
</feature>